<keyword evidence="1" id="KW-0812">Transmembrane</keyword>
<dbReference type="Proteomes" id="UP000324800">
    <property type="component" value="Unassembled WGS sequence"/>
</dbReference>
<keyword evidence="1" id="KW-1133">Transmembrane helix</keyword>
<dbReference type="AlphaFoldDB" id="A0A5J4V9F8"/>
<proteinExistence type="predicted"/>
<sequence length="138" mass="15500">MTEPQTELEELKPQEDEPKKKLGLASQVLSYFLFFLSQSWAEITHRLCSFCWGLLSITLVVMVICIVFSVTNKFPVIALMISESAAGQYDLSINSGSWNSKNGVNATKMYEILDQVGEDYNRFSPRIQIAIKVQGVEG</sequence>
<evidence type="ECO:0000256" key="1">
    <source>
        <dbReference type="SAM" id="Phobius"/>
    </source>
</evidence>
<evidence type="ECO:0000313" key="2">
    <source>
        <dbReference type="EMBL" id="KAA6379126.1"/>
    </source>
</evidence>
<evidence type="ECO:0000313" key="3">
    <source>
        <dbReference type="Proteomes" id="UP000324800"/>
    </source>
</evidence>
<accession>A0A5J4V9F8</accession>
<feature type="transmembrane region" description="Helical" evidence="1">
    <location>
        <begin position="47"/>
        <end position="70"/>
    </location>
</feature>
<feature type="non-terminal residue" evidence="2">
    <location>
        <position position="138"/>
    </location>
</feature>
<comment type="caution">
    <text evidence="2">The sequence shown here is derived from an EMBL/GenBank/DDBJ whole genome shotgun (WGS) entry which is preliminary data.</text>
</comment>
<gene>
    <name evidence="2" type="ORF">EZS28_025344</name>
</gene>
<dbReference type="PANTHER" id="PTHR32522">
    <property type="match status" value="1"/>
</dbReference>
<dbReference type="EMBL" id="SNRW01008692">
    <property type="protein sequence ID" value="KAA6379126.1"/>
    <property type="molecule type" value="Genomic_DNA"/>
</dbReference>
<organism evidence="2 3">
    <name type="scientific">Streblomastix strix</name>
    <dbReference type="NCBI Taxonomy" id="222440"/>
    <lineage>
        <taxon>Eukaryota</taxon>
        <taxon>Metamonada</taxon>
        <taxon>Preaxostyla</taxon>
        <taxon>Oxymonadida</taxon>
        <taxon>Streblomastigidae</taxon>
        <taxon>Streblomastix</taxon>
    </lineage>
</organism>
<name>A0A5J4V9F8_9EUKA</name>
<protein>
    <submittedName>
        <fullName evidence="2">Uncharacterized protein</fullName>
    </submittedName>
</protein>
<dbReference type="PANTHER" id="PTHR32522:SF3">
    <property type="entry name" value="ABC3 TRANSPORTER PERMEASE PROTEIN DOMAIN-CONTAINING PROTEIN"/>
    <property type="match status" value="1"/>
</dbReference>
<keyword evidence="1" id="KW-0472">Membrane</keyword>
<reference evidence="2 3" key="1">
    <citation type="submission" date="2019-03" db="EMBL/GenBank/DDBJ databases">
        <title>Single cell metagenomics reveals metabolic interactions within the superorganism composed of flagellate Streblomastix strix and complex community of Bacteroidetes bacteria on its surface.</title>
        <authorList>
            <person name="Treitli S.C."/>
            <person name="Kolisko M."/>
            <person name="Husnik F."/>
            <person name="Keeling P."/>
            <person name="Hampl V."/>
        </authorList>
    </citation>
    <scope>NUCLEOTIDE SEQUENCE [LARGE SCALE GENOMIC DNA]</scope>
    <source>
        <strain evidence="2">ST1C</strain>
    </source>
</reference>